<gene>
    <name evidence="4" type="ORF">DWB62_013035</name>
    <name evidence="3" type="ORF">GNY23_13035</name>
</gene>
<dbReference type="InterPro" id="IPR027385">
    <property type="entry name" value="Beta-barrel_OMP"/>
</dbReference>
<dbReference type="Pfam" id="PF13505">
    <property type="entry name" value="OMP_b-brl"/>
    <property type="match status" value="1"/>
</dbReference>
<comment type="caution">
    <text evidence="3">The sequence shown here is derived from an EMBL/GenBank/DDBJ whole genome shotgun (WGS) entry which is preliminary data.</text>
</comment>
<dbReference type="Proteomes" id="UP000462449">
    <property type="component" value="Unassembled WGS sequence"/>
</dbReference>
<feature type="domain" description="Outer membrane protein beta-barrel" evidence="2">
    <location>
        <begin position="10"/>
        <end position="158"/>
    </location>
</feature>
<dbReference type="RefSeq" id="WP_156196307.1">
    <property type="nucleotide sequence ID" value="NZ_QTZN02000031.1"/>
</dbReference>
<evidence type="ECO:0000256" key="1">
    <source>
        <dbReference type="ARBA" id="ARBA00022729"/>
    </source>
</evidence>
<name>A0A7M4D7W4_9BACT</name>
<sequence>MKKKILFVFAIVALVLVGQEVSAQMKLGGNLVLGTKLSIDDDGSEAAAFGIGVKGLYELNESFSIAPGFTYFFPSSPSGIDLTEYVLDVDAHYNFVKEETLKVYAIGGLNYSYIDASVNFGEFGTFSGSDSKVGLNLGIGARTGGDVQFFGDFKYNTAYENVNLAVGVLFNI</sequence>
<keyword evidence="1" id="KW-0732">Signal</keyword>
<reference evidence="4 5" key="1">
    <citation type="submission" date="2019-11" db="EMBL/GenBank/DDBJ databases">
        <title>Draft genome sequence of Labilibaculum sp. strain SYP isolated from Black Sea.</title>
        <authorList>
            <person name="Yadav S."/>
            <person name="Villanueva L."/>
        </authorList>
    </citation>
    <scope>NUCLEOTIDE SEQUENCE [LARGE SCALE GENOMIC DNA]</scope>
    <source>
        <strain evidence="4 5">44</strain>
    </source>
</reference>
<dbReference type="EMBL" id="WOTW01000031">
    <property type="protein sequence ID" value="MUP38743.1"/>
    <property type="molecule type" value="Genomic_DNA"/>
</dbReference>
<accession>A0A7M4D7W4</accession>
<evidence type="ECO:0000313" key="5">
    <source>
        <dbReference type="Proteomes" id="UP000285951"/>
    </source>
</evidence>
<keyword evidence="5" id="KW-1185">Reference proteome</keyword>
<protein>
    <submittedName>
        <fullName evidence="3">Outer membrane beta-barrel protein</fullName>
    </submittedName>
</protein>
<dbReference type="Gene3D" id="2.40.160.20">
    <property type="match status" value="1"/>
</dbReference>
<reference evidence="3 6" key="2">
    <citation type="submission" date="2019-12" db="EMBL/GenBank/DDBJ databases">
        <title>Draft genome sequence of Labilibaculum sp. strain 44 isolated from deep waters of Black Sea.</title>
        <authorList>
            <person name="Yadav S."/>
            <person name="Villanueva L."/>
        </authorList>
    </citation>
    <scope>NUCLEOTIDE SEQUENCE [LARGE SCALE GENOMIC DNA]</scope>
    <source>
        <strain evidence="3 6">44</strain>
    </source>
</reference>
<dbReference type="InterPro" id="IPR011250">
    <property type="entry name" value="OMP/PagP_B-barrel"/>
</dbReference>
<dbReference type="OrthoDB" id="1122114at2"/>
<organism evidence="3 6">
    <name type="scientific">Labilibaculum euxinus</name>
    <dbReference type="NCBI Taxonomy" id="2686357"/>
    <lineage>
        <taxon>Bacteria</taxon>
        <taxon>Pseudomonadati</taxon>
        <taxon>Bacteroidota</taxon>
        <taxon>Bacteroidia</taxon>
        <taxon>Marinilabiliales</taxon>
        <taxon>Marinifilaceae</taxon>
        <taxon>Labilibaculum</taxon>
    </lineage>
</organism>
<dbReference type="AlphaFoldDB" id="A0A7M4D7W4"/>
<dbReference type="SUPFAM" id="SSF56925">
    <property type="entry name" value="OMPA-like"/>
    <property type="match status" value="1"/>
</dbReference>
<evidence type="ECO:0000313" key="6">
    <source>
        <dbReference type="Proteomes" id="UP000462449"/>
    </source>
</evidence>
<proteinExistence type="predicted"/>
<dbReference type="Proteomes" id="UP000285951">
    <property type="component" value="Unassembled WGS sequence"/>
</dbReference>
<dbReference type="EMBL" id="QTZN02000031">
    <property type="protein sequence ID" value="MVB07948.1"/>
    <property type="molecule type" value="Genomic_DNA"/>
</dbReference>
<evidence type="ECO:0000313" key="4">
    <source>
        <dbReference type="EMBL" id="MVB07948.1"/>
    </source>
</evidence>
<evidence type="ECO:0000259" key="2">
    <source>
        <dbReference type="Pfam" id="PF13505"/>
    </source>
</evidence>
<evidence type="ECO:0000313" key="3">
    <source>
        <dbReference type="EMBL" id="MUP38743.1"/>
    </source>
</evidence>